<evidence type="ECO:0000313" key="2">
    <source>
        <dbReference type="Proteomes" id="UP001196870"/>
    </source>
</evidence>
<dbReference type="RefSeq" id="WP_211854336.1">
    <property type="nucleotide sequence ID" value="NZ_JAAGBB010000024.1"/>
</dbReference>
<protein>
    <submittedName>
        <fullName evidence="1">DUF1800 domain-containing protein</fullName>
    </submittedName>
</protein>
<dbReference type="EMBL" id="JAAGBB010000024">
    <property type="protein sequence ID" value="MBR0666629.1"/>
    <property type="molecule type" value="Genomic_DNA"/>
</dbReference>
<gene>
    <name evidence="1" type="ORF">GXW71_19880</name>
</gene>
<name>A0ABS5F244_9PROT</name>
<dbReference type="Proteomes" id="UP001196870">
    <property type="component" value="Unassembled WGS sequence"/>
</dbReference>
<sequence>MQPRAAIAAIRFGLGRRPGEPVPGDPEAWLTGQLQAAPLPEEAPDLPDFAAIAAAFAEDRNDRVALAAAAEPPPVQAMARIGPPRAILLEQAEQRAQAALLLTTETPFRERLASFWANHFAINARRGPVVGAHAGHMLRTAIRPHVTGPFATLLEAAVLHPAMLAYLDNTQSVGPNSRAGRGGRLGLNENLARELMELHTLSPAAGYSQADVTEMARILTGWTVRAAQPPGGTVFLPNRHEPGEKTVLGRRFEAGEAAVRAALRFLADHPATHGHIAAKLVRHFVADDPPPRAIRRVEGALRDTGGDLGAASAALVATPEAWEAPLSKLRSPQDYVVAVLRAVGSPPPPVVGSPPPPGQAVPFAMGLLGQPLWQVPAPDGWPDTAPAWTAPEAMLRRVEWAHGVAGRFARLNARDLAAELLGPLAAPATLAELARAGSARDALTLLLTSPEFQRR</sequence>
<accession>A0ABS5F244</accession>
<comment type="caution">
    <text evidence="1">The sequence shown here is derived from an EMBL/GenBank/DDBJ whole genome shotgun (WGS) entry which is preliminary data.</text>
</comment>
<reference evidence="2" key="1">
    <citation type="journal article" date="2021" name="Syst. Appl. Microbiol.">
        <title>Roseomonas hellenica sp. nov., isolated from roots of wild-growing Alkanna tinctoria.</title>
        <authorList>
            <person name="Rat A."/>
            <person name="Naranjo H.D."/>
            <person name="Lebbe L."/>
            <person name="Cnockaert M."/>
            <person name="Krigas N."/>
            <person name="Grigoriadou K."/>
            <person name="Maloupa E."/>
            <person name="Willems A."/>
        </authorList>
    </citation>
    <scope>NUCLEOTIDE SEQUENCE [LARGE SCALE GENOMIC DNA]</scope>
    <source>
        <strain evidence="2">LMG 31523</strain>
    </source>
</reference>
<dbReference type="Pfam" id="PF08811">
    <property type="entry name" value="DUF1800"/>
    <property type="match status" value="1"/>
</dbReference>
<keyword evidence="2" id="KW-1185">Reference proteome</keyword>
<dbReference type="InterPro" id="IPR014917">
    <property type="entry name" value="DUF1800"/>
</dbReference>
<evidence type="ECO:0000313" key="1">
    <source>
        <dbReference type="EMBL" id="MBR0666629.1"/>
    </source>
</evidence>
<proteinExistence type="predicted"/>
<organism evidence="1 2">
    <name type="scientific">Plastoroseomonas hellenica</name>
    <dbReference type="NCBI Taxonomy" id="2687306"/>
    <lineage>
        <taxon>Bacteria</taxon>
        <taxon>Pseudomonadati</taxon>
        <taxon>Pseudomonadota</taxon>
        <taxon>Alphaproteobacteria</taxon>
        <taxon>Acetobacterales</taxon>
        <taxon>Acetobacteraceae</taxon>
        <taxon>Plastoroseomonas</taxon>
    </lineage>
</organism>